<evidence type="ECO:0000256" key="1">
    <source>
        <dbReference type="SAM" id="MobiDB-lite"/>
    </source>
</evidence>
<protein>
    <submittedName>
        <fullName evidence="3">GRAM domain-containing protein 1C-like</fullName>
    </submittedName>
</protein>
<dbReference type="GeneID" id="111817276"/>
<dbReference type="OrthoDB" id="2162691at2759"/>
<evidence type="ECO:0000313" key="3">
    <source>
        <dbReference type="RefSeq" id="XP_023573419.1"/>
    </source>
</evidence>
<feature type="region of interest" description="Disordered" evidence="1">
    <location>
        <begin position="1"/>
        <end position="49"/>
    </location>
</feature>
<organism evidence="2 3">
    <name type="scientific">Octodon degus</name>
    <name type="common">Degu</name>
    <name type="synonym">Sciurus degus</name>
    <dbReference type="NCBI Taxonomy" id="10160"/>
    <lineage>
        <taxon>Eukaryota</taxon>
        <taxon>Metazoa</taxon>
        <taxon>Chordata</taxon>
        <taxon>Craniata</taxon>
        <taxon>Vertebrata</taxon>
        <taxon>Euteleostomi</taxon>
        <taxon>Mammalia</taxon>
        <taxon>Eutheria</taxon>
        <taxon>Euarchontoglires</taxon>
        <taxon>Glires</taxon>
        <taxon>Rodentia</taxon>
        <taxon>Hystricomorpha</taxon>
        <taxon>Octodontidae</taxon>
        <taxon>Octodon</taxon>
    </lineage>
</organism>
<dbReference type="RefSeq" id="XP_023573419.1">
    <property type="nucleotide sequence ID" value="XM_023717651.1"/>
</dbReference>
<dbReference type="AlphaFoldDB" id="A0A6P6EM89"/>
<reference evidence="3" key="1">
    <citation type="submission" date="2025-08" db="UniProtKB">
        <authorList>
            <consortium name="RefSeq"/>
        </authorList>
    </citation>
    <scope>IDENTIFICATION</scope>
</reference>
<evidence type="ECO:0000313" key="2">
    <source>
        <dbReference type="Proteomes" id="UP000515203"/>
    </source>
</evidence>
<sequence>MEGALSGRQVINEGDSSLASELQEETEEKPRPAVDENSTVSARKQGPHLHNWSGDWSFWLSSSTYKDKNEEYKRQFTHLPDTEKLIAVFLHIFWCQG</sequence>
<name>A0A6P6EM89_OCTDE</name>
<keyword evidence="2" id="KW-1185">Reference proteome</keyword>
<gene>
    <name evidence="3" type="primary">LOC111817276</name>
</gene>
<dbReference type="InParanoid" id="A0A6P6EM89"/>
<dbReference type="Proteomes" id="UP000515203">
    <property type="component" value="Unplaced"/>
</dbReference>
<accession>A0A6P6EM89</accession>
<proteinExistence type="predicted"/>